<proteinExistence type="inferred from homology"/>
<name>A0ABV3Q8D3_9BACL</name>
<comment type="caution">
    <text evidence="3">The sequence shown here is derived from an EMBL/GenBank/DDBJ whole genome shotgun (WGS) entry which is preliminary data.</text>
</comment>
<dbReference type="Proteomes" id="UP001556040">
    <property type="component" value="Unassembled WGS sequence"/>
</dbReference>
<comment type="similarity">
    <text evidence="1">Belongs to the DinB family.</text>
</comment>
<gene>
    <name evidence="3" type="ORF">AB1471_16620</name>
</gene>
<dbReference type="SUPFAM" id="SSF109854">
    <property type="entry name" value="DinB/YfiT-like putative metalloenzymes"/>
    <property type="match status" value="1"/>
</dbReference>
<evidence type="ECO:0000313" key="3">
    <source>
        <dbReference type="EMBL" id="MEW9503391.1"/>
    </source>
</evidence>
<dbReference type="InterPro" id="IPR007837">
    <property type="entry name" value="DinB"/>
</dbReference>
<sequence length="196" mass="23322">MIIEPQIRRGEDGKVEINQYKQINRLLLKRGGKRKMISLQDWFSYHVWGTTRQLEHLTTLPDNVYDQEIQSVFPSIRAVFEHVWVVDYLWLQRMKGETQPEPPDIQLLTIEEAKHEFTLLHEEIQCFIQQSEDFTTPFSFKTIKGFVMENTVEEMIYTVVNHGSYHRGNVTAMHRQLGYEGVVYDYIYYLDSTRNN</sequence>
<evidence type="ECO:0000256" key="2">
    <source>
        <dbReference type="ARBA" id="ARBA00022723"/>
    </source>
</evidence>
<keyword evidence="2" id="KW-0479">Metal-binding</keyword>
<dbReference type="PANTHER" id="PTHR37302">
    <property type="entry name" value="SLR1116 PROTEIN"/>
    <property type="match status" value="1"/>
</dbReference>
<dbReference type="EMBL" id="JBFMIA010000042">
    <property type="protein sequence ID" value="MEW9503391.1"/>
    <property type="molecule type" value="Genomic_DNA"/>
</dbReference>
<dbReference type="Pfam" id="PF05163">
    <property type="entry name" value="DinB"/>
    <property type="match status" value="1"/>
</dbReference>
<accession>A0ABV3Q8D3</accession>
<keyword evidence="4" id="KW-1185">Reference proteome</keyword>
<protein>
    <submittedName>
        <fullName evidence="3">DinB family protein</fullName>
    </submittedName>
</protein>
<reference evidence="3 4" key="1">
    <citation type="journal article" date="1979" name="Int. J. Syst. Evol. Microbiol.">
        <title>Bacillus globisporus subsp. marinus subsp. nov.</title>
        <authorList>
            <person name="Liu H."/>
        </authorList>
    </citation>
    <scope>NUCLEOTIDE SEQUENCE [LARGE SCALE GENOMIC DNA]</scope>
    <source>
        <strain evidence="3 4">DSM 1297</strain>
    </source>
</reference>
<evidence type="ECO:0000313" key="4">
    <source>
        <dbReference type="Proteomes" id="UP001556040"/>
    </source>
</evidence>
<evidence type="ECO:0000256" key="1">
    <source>
        <dbReference type="ARBA" id="ARBA00008635"/>
    </source>
</evidence>
<dbReference type="Gene3D" id="1.20.120.450">
    <property type="entry name" value="dinb family like domain"/>
    <property type="match status" value="1"/>
</dbReference>
<dbReference type="RefSeq" id="WP_367780877.1">
    <property type="nucleotide sequence ID" value="NZ_JBFMIA010000042.1"/>
</dbReference>
<organism evidence="3 4">
    <name type="scientific">Jeotgalibacillus marinus</name>
    <dbReference type="NCBI Taxonomy" id="86667"/>
    <lineage>
        <taxon>Bacteria</taxon>
        <taxon>Bacillati</taxon>
        <taxon>Bacillota</taxon>
        <taxon>Bacilli</taxon>
        <taxon>Bacillales</taxon>
        <taxon>Caryophanaceae</taxon>
        <taxon>Jeotgalibacillus</taxon>
    </lineage>
</organism>
<dbReference type="PANTHER" id="PTHR37302:SF1">
    <property type="entry name" value="PROTEIN DINB"/>
    <property type="match status" value="1"/>
</dbReference>
<dbReference type="InterPro" id="IPR034660">
    <property type="entry name" value="DinB/YfiT-like"/>
</dbReference>